<dbReference type="Pfam" id="PF02561">
    <property type="entry name" value="FliS"/>
    <property type="match status" value="1"/>
</dbReference>
<reference evidence="7 8" key="1">
    <citation type="submission" date="2012-02" db="EMBL/GenBank/DDBJ databases">
        <title>Complete genome sequence of Phycisphaera mikurensis NBRC 102666.</title>
        <authorList>
            <person name="Ankai A."/>
            <person name="Hosoyama A."/>
            <person name="Terui Y."/>
            <person name="Sekine M."/>
            <person name="Fukai R."/>
            <person name="Kato Y."/>
            <person name="Nakamura S."/>
            <person name="Yamada-Narita S."/>
            <person name="Kawakoshi A."/>
            <person name="Fukunaga Y."/>
            <person name="Yamazaki S."/>
            <person name="Fujita N."/>
        </authorList>
    </citation>
    <scope>NUCLEOTIDE SEQUENCE [LARGE SCALE GENOMIC DNA]</scope>
    <source>
        <strain evidence="8">NBRC 102666 / KCTC 22515 / FYK2301M01</strain>
    </source>
</reference>
<dbReference type="GO" id="GO:0005829">
    <property type="term" value="C:cytosol"/>
    <property type="evidence" value="ECO:0007669"/>
    <property type="project" value="UniProtKB-SubCell"/>
</dbReference>
<evidence type="ECO:0000256" key="4">
    <source>
        <dbReference type="ARBA" id="ARBA00022795"/>
    </source>
</evidence>
<dbReference type="STRING" id="1142394.PSMK_16520"/>
<comment type="similarity">
    <text evidence="2">Belongs to the FliS family.</text>
</comment>
<dbReference type="CDD" id="cd16098">
    <property type="entry name" value="FliS"/>
    <property type="match status" value="1"/>
</dbReference>
<accession>I0IEX3</accession>
<dbReference type="InterPro" id="IPR036584">
    <property type="entry name" value="FliS_sf"/>
</dbReference>
<dbReference type="eggNOG" id="COG1516">
    <property type="taxonomic scope" value="Bacteria"/>
</dbReference>
<dbReference type="RefSeq" id="WP_014437029.1">
    <property type="nucleotide sequence ID" value="NC_017080.1"/>
</dbReference>
<organism evidence="7 8">
    <name type="scientific">Phycisphaera mikurensis (strain NBRC 102666 / KCTC 22515 / FYK2301M01)</name>
    <dbReference type="NCBI Taxonomy" id="1142394"/>
    <lineage>
        <taxon>Bacteria</taxon>
        <taxon>Pseudomonadati</taxon>
        <taxon>Planctomycetota</taxon>
        <taxon>Phycisphaerae</taxon>
        <taxon>Phycisphaerales</taxon>
        <taxon>Phycisphaeraceae</taxon>
        <taxon>Phycisphaera</taxon>
    </lineage>
</organism>
<dbReference type="GO" id="GO:0044780">
    <property type="term" value="P:bacterial-type flagellum assembly"/>
    <property type="evidence" value="ECO:0007669"/>
    <property type="project" value="InterPro"/>
</dbReference>
<dbReference type="SUPFAM" id="SSF101116">
    <property type="entry name" value="Flagellar export chaperone FliS"/>
    <property type="match status" value="1"/>
</dbReference>
<feature type="region of interest" description="Disordered" evidence="6">
    <location>
        <begin position="134"/>
        <end position="156"/>
    </location>
</feature>
<evidence type="ECO:0000313" key="7">
    <source>
        <dbReference type="EMBL" id="BAM03811.1"/>
    </source>
</evidence>
<keyword evidence="3" id="KW-0963">Cytoplasm</keyword>
<dbReference type="GO" id="GO:0071973">
    <property type="term" value="P:bacterial-type flagellum-dependent cell motility"/>
    <property type="evidence" value="ECO:0007669"/>
    <property type="project" value="TreeGrafter"/>
</dbReference>
<evidence type="ECO:0000256" key="3">
    <source>
        <dbReference type="ARBA" id="ARBA00022490"/>
    </source>
</evidence>
<evidence type="ECO:0000256" key="5">
    <source>
        <dbReference type="ARBA" id="ARBA00023186"/>
    </source>
</evidence>
<evidence type="ECO:0000256" key="2">
    <source>
        <dbReference type="ARBA" id="ARBA00008787"/>
    </source>
</evidence>
<keyword evidence="7" id="KW-0966">Cell projection</keyword>
<dbReference type="EMBL" id="AP012338">
    <property type="protein sequence ID" value="BAM03811.1"/>
    <property type="molecule type" value="Genomic_DNA"/>
</dbReference>
<keyword evidence="7" id="KW-0282">Flagellum</keyword>
<dbReference type="OrthoDB" id="291236at2"/>
<keyword evidence="5" id="KW-0143">Chaperone</keyword>
<comment type="subcellular location">
    <subcellularLocation>
        <location evidence="1">Cytoplasm</location>
        <location evidence="1">Cytosol</location>
    </subcellularLocation>
</comment>
<dbReference type="Gene3D" id="1.20.120.340">
    <property type="entry name" value="Flagellar protein FliS"/>
    <property type="match status" value="1"/>
</dbReference>
<dbReference type="KEGG" id="phm:PSMK_16520"/>
<keyword evidence="8" id="KW-1185">Reference proteome</keyword>
<dbReference type="PANTHER" id="PTHR34773">
    <property type="entry name" value="FLAGELLAR SECRETION CHAPERONE FLIS"/>
    <property type="match status" value="1"/>
</dbReference>
<sequence>MTPARPAQAPNPYLRTKVMTASPEELRLMLLQGAERFAKAGRKELAAETPDLEKSHESLMKAQRIVVELSTSMNPRLAPEVVERLTALYTYIYKLLVDANLTRELGPLDEAIHRIAYERETWVLLMEQNRAEAGGDASGGAATTRQAALTAYPPAA</sequence>
<evidence type="ECO:0000256" key="1">
    <source>
        <dbReference type="ARBA" id="ARBA00004514"/>
    </source>
</evidence>
<proteinExistence type="inferred from homology"/>
<dbReference type="Proteomes" id="UP000007881">
    <property type="component" value="Chromosome"/>
</dbReference>
<name>I0IEX3_PHYMF</name>
<evidence type="ECO:0000313" key="8">
    <source>
        <dbReference type="Proteomes" id="UP000007881"/>
    </source>
</evidence>
<keyword evidence="7" id="KW-0969">Cilium</keyword>
<dbReference type="NCBIfam" id="TIGR00208">
    <property type="entry name" value="fliS"/>
    <property type="match status" value="1"/>
</dbReference>
<evidence type="ECO:0000256" key="6">
    <source>
        <dbReference type="SAM" id="MobiDB-lite"/>
    </source>
</evidence>
<dbReference type="InterPro" id="IPR003713">
    <property type="entry name" value="FliS"/>
</dbReference>
<gene>
    <name evidence="7" type="primary">fliS</name>
    <name evidence="7" type="ordered locus">PSMK_16520</name>
</gene>
<dbReference type="PANTHER" id="PTHR34773:SF1">
    <property type="entry name" value="FLAGELLAR SECRETION CHAPERONE FLIS"/>
    <property type="match status" value="1"/>
</dbReference>
<dbReference type="AlphaFoldDB" id="I0IEX3"/>
<keyword evidence="4" id="KW-1005">Bacterial flagellum biogenesis</keyword>
<dbReference type="HOGENOM" id="CLU_080373_3_1_0"/>
<protein>
    <submittedName>
        <fullName evidence="7">Putative flagellar protein FliS</fullName>
    </submittedName>
</protein>